<proteinExistence type="predicted"/>
<dbReference type="EMBL" id="CP013614">
    <property type="protein sequence ID" value="ALS03206.1"/>
    <property type="molecule type" value="Genomic_DNA"/>
</dbReference>
<evidence type="ECO:0000313" key="7">
    <source>
        <dbReference type="Proteomes" id="UP000065511"/>
    </source>
</evidence>
<dbReference type="Gene3D" id="3.90.550.10">
    <property type="entry name" value="Spore Coat Polysaccharide Biosynthesis Protein SpsA, Chain A"/>
    <property type="match status" value="1"/>
</dbReference>
<dbReference type="RefSeq" id="WP_071878663.1">
    <property type="nucleotide sequence ID" value="NZ_JXLC01000023.1"/>
</dbReference>
<dbReference type="Gene3D" id="3.90.1150.10">
    <property type="entry name" value="Aspartate Aminotransferase, domain 1"/>
    <property type="match status" value="1"/>
</dbReference>
<dbReference type="EMBL" id="JXLC01000023">
    <property type="protein sequence ID" value="OJG89359.1"/>
    <property type="molecule type" value="Genomic_DNA"/>
</dbReference>
<evidence type="ECO:0000313" key="5">
    <source>
        <dbReference type="EMBL" id="ALS03206.1"/>
    </source>
</evidence>
<accession>A0A0S3KFY1</accession>
<dbReference type="InterPro" id="IPR025877">
    <property type="entry name" value="MobA-like_NTP_Trfase"/>
</dbReference>
<keyword evidence="5" id="KW-0032">Aminotransferase</keyword>
<feature type="domain" description="Aminotransferase class I/classII large" evidence="3">
    <location>
        <begin position="282"/>
        <end position="599"/>
    </location>
</feature>
<dbReference type="InterPro" id="IPR015424">
    <property type="entry name" value="PyrdxlP-dep_Trfase"/>
</dbReference>
<dbReference type="InterPro" id="IPR015421">
    <property type="entry name" value="PyrdxlP-dep_Trfase_major"/>
</dbReference>
<dbReference type="Proteomes" id="UP000065511">
    <property type="component" value="Chromosome"/>
</dbReference>
<evidence type="ECO:0000256" key="2">
    <source>
        <dbReference type="ARBA" id="ARBA00022898"/>
    </source>
</evidence>
<evidence type="ECO:0000313" key="8">
    <source>
        <dbReference type="Proteomes" id="UP000183039"/>
    </source>
</evidence>
<evidence type="ECO:0000313" key="6">
    <source>
        <dbReference type="EMBL" id="OJG89359.1"/>
    </source>
</evidence>
<protein>
    <submittedName>
        <fullName evidence="5">Aminotransferase</fullName>
    </submittedName>
</protein>
<organism evidence="6 8">
    <name type="scientific">Enterococcus silesiacus</name>
    <dbReference type="NCBI Taxonomy" id="332949"/>
    <lineage>
        <taxon>Bacteria</taxon>
        <taxon>Bacillati</taxon>
        <taxon>Bacillota</taxon>
        <taxon>Bacilli</taxon>
        <taxon>Lactobacillales</taxon>
        <taxon>Enterococcaceae</taxon>
        <taxon>Enterococcus</taxon>
    </lineage>
</organism>
<dbReference type="GO" id="GO:0030170">
    <property type="term" value="F:pyridoxal phosphate binding"/>
    <property type="evidence" value="ECO:0007669"/>
    <property type="project" value="InterPro"/>
</dbReference>
<dbReference type="SUPFAM" id="SSF53448">
    <property type="entry name" value="Nucleotide-diphospho-sugar transferases"/>
    <property type="match status" value="1"/>
</dbReference>
<reference evidence="5 7" key="2">
    <citation type="submission" date="2015-12" db="EMBL/GenBank/DDBJ databases">
        <authorList>
            <person name="Lauer A."/>
            <person name="Humrighouse B."/>
            <person name="Loparev V."/>
            <person name="Shewmaker P.L."/>
            <person name="Whitney A.M."/>
            <person name="McLaughlin R.W."/>
        </authorList>
    </citation>
    <scope>NUCLEOTIDE SEQUENCE [LARGE SCALE GENOMIC DNA]</scope>
    <source>
        <strain evidence="5 7">LMG 23085</strain>
    </source>
</reference>
<gene>
    <name evidence="5" type="ORF">ATZ33_18050</name>
    <name evidence="6" type="ORF">RV15_GL001666</name>
</gene>
<dbReference type="CDD" id="cd02523">
    <property type="entry name" value="PC_cytidylyltransferase"/>
    <property type="match status" value="1"/>
</dbReference>
<evidence type="ECO:0000259" key="3">
    <source>
        <dbReference type="Pfam" id="PF00155"/>
    </source>
</evidence>
<feature type="domain" description="MobA-like NTP transferase" evidence="4">
    <location>
        <begin position="3"/>
        <end position="119"/>
    </location>
</feature>
<dbReference type="GO" id="GO:0016779">
    <property type="term" value="F:nucleotidyltransferase activity"/>
    <property type="evidence" value="ECO:0007669"/>
    <property type="project" value="UniProtKB-ARBA"/>
</dbReference>
<reference evidence="6 8" key="1">
    <citation type="submission" date="2014-12" db="EMBL/GenBank/DDBJ databases">
        <title>Draft genome sequences of 29 type strains of Enterococci.</title>
        <authorList>
            <person name="Zhong Z."/>
            <person name="Sun Z."/>
            <person name="Liu W."/>
            <person name="Zhang W."/>
            <person name="Zhang H."/>
        </authorList>
    </citation>
    <scope>NUCLEOTIDE SEQUENCE [LARGE SCALE GENOMIC DNA]</scope>
    <source>
        <strain evidence="6 8">DSM 22801</strain>
    </source>
</reference>
<dbReference type="OrthoDB" id="9813612at2"/>
<dbReference type="CDD" id="cd00609">
    <property type="entry name" value="AAT_like"/>
    <property type="match status" value="1"/>
</dbReference>
<keyword evidence="5" id="KW-0808">Transferase</keyword>
<keyword evidence="7" id="KW-1185">Reference proteome</keyword>
<dbReference type="InterPro" id="IPR029044">
    <property type="entry name" value="Nucleotide-diphossugar_trans"/>
</dbReference>
<dbReference type="Proteomes" id="UP000183039">
    <property type="component" value="Unassembled WGS sequence"/>
</dbReference>
<evidence type="ECO:0000259" key="4">
    <source>
        <dbReference type="Pfam" id="PF12804"/>
    </source>
</evidence>
<dbReference type="Pfam" id="PF00155">
    <property type="entry name" value="Aminotran_1_2"/>
    <property type="match status" value="1"/>
</dbReference>
<dbReference type="PANTHER" id="PTHR42885">
    <property type="entry name" value="HISTIDINOL-PHOSPHATE AMINOTRANSFERASE-RELATED"/>
    <property type="match status" value="1"/>
</dbReference>
<dbReference type="Gene3D" id="3.40.640.10">
    <property type="entry name" value="Type I PLP-dependent aspartate aminotransferase-like (Major domain)"/>
    <property type="match status" value="1"/>
</dbReference>
<dbReference type="InterPro" id="IPR015422">
    <property type="entry name" value="PyrdxlP-dep_Trfase_small"/>
</dbReference>
<comment type="cofactor">
    <cofactor evidence="1">
        <name>pyridoxal 5'-phosphate</name>
        <dbReference type="ChEBI" id="CHEBI:597326"/>
    </cofactor>
</comment>
<dbReference type="PANTHER" id="PTHR42885:SF1">
    <property type="entry name" value="THREONINE-PHOSPHATE DECARBOXYLASE"/>
    <property type="match status" value="1"/>
</dbReference>
<dbReference type="KEGG" id="ess:ATZ33_18050"/>
<sequence>MQGLILAAGLGSRMKEYTKNTTKSMVEVNGKSLIERMLRQLDNLDLERIVIVDGYKYDVMEEYVKSIQIKTPVVFVTNHDYDKTNNIYSVYLAKELMCQEDTILLESDLIFADQLLDEVIASDFKNLAVVSKFESWMDGTVVKIDENNNITDFIDKKRFNFNETRSYYKTVNIYKFSKEFSKSIYFPFLEAQMSAFGKNEYYETTLKTITQFDATLVKALDIEDVPWYEIDDLQDLDVASSLFNTTPSKKLDAFQQRYGGYWRYPKVIDFCYLVNPFYPPKRMVDEMKSNMERLIIDYPSGLKVNSSLVGKYYNVPEKHVVVGNGAAELIKSLMEKNGGKYGIIAPTFEEYPNRLTKDQIVKYYPKDKNFQYTATDIMDFYSENPIDYLVLINPDNPTGNYIPKSDVITLLEWAKVHEITIILDESFNDFVDFEEVPSLIDRDILMEHTNLIIIKSISKSFGVPGVRLGFLMTSDESLVSYIKSDVSIWNINSFGEFFLQIFEKYKKDYQSALDLFYKIRKDFHMAMAEVSDFEVIDSQANYFTCRLTGSVSARELATILLDQDKIFIKDLSGKDGFDGEYVRIAVKKSDENKKIVEALKRILNY</sequence>
<keyword evidence="2" id="KW-0663">Pyridoxal phosphate</keyword>
<dbReference type="Pfam" id="PF12804">
    <property type="entry name" value="NTP_transf_3"/>
    <property type="match status" value="1"/>
</dbReference>
<dbReference type="SUPFAM" id="SSF53383">
    <property type="entry name" value="PLP-dependent transferases"/>
    <property type="match status" value="1"/>
</dbReference>
<evidence type="ECO:0000256" key="1">
    <source>
        <dbReference type="ARBA" id="ARBA00001933"/>
    </source>
</evidence>
<dbReference type="AlphaFoldDB" id="A0A0S3KFY1"/>
<dbReference type="GO" id="GO:0008483">
    <property type="term" value="F:transaminase activity"/>
    <property type="evidence" value="ECO:0007669"/>
    <property type="project" value="UniProtKB-KW"/>
</dbReference>
<dbReference type="InterPro" id="IPR004839">
    <property type="entry name" value="Aminotransferase_I/II_large"/>
</dbReference>
<name>A0A0S3KFY1_9ENTE</name>